<sequence length="195" mass="20827">MTDVVSYYHDPIKAPLVRDGVLPALAAAASAFPDVTGHVERHWLHGPHVRVRLSGPSADPAALLVASLLRSHVTAYPSAVELSEAEQLAHAASAAVAELLLPPFTPLYPNNSVRIEPTSYERLRDLVPDAYIALRAKGLRLGLPALRESFPVPRAELALTAMAGLVGGFYDDLAHDVIGLDGVDDVLVYFLPLAS</sequence>
<evidence type="ECO:0000313" key="2">
    <source>
        <dbReference type="Proteomes" id="UP000248714"/>
    </source>
</evidence>
<gene>
    <name evidence="1" type="ORF">C8D87_1011203</name>
</gene>
<organism evidence="1 2">
    <name type="scientific">Lentzea atacamensis</name>
    <dbReference type="NCBI Taxonomy" id="531938"/>
    <lineage>
        <taxon>Bacteria</taxon>
        <taxon>Bacillati</taxon>
        <taxon>Actinomycetota</taxon>
        <taxon>Actinomycetes</taxon>
        <taxon>Pseudonocardiales</taxon>
        <taxon>Pseudonocardiaceae</taxon>
        <taxon>Lentzea</taxon>
    </lineage>
</organism>
<reference evidence="1 2" key="1">
    <citation type="submission" date="2018-06" db="EMBL/GenBank/DDBJ databases">
        <title>Genomic Encyclopedia of Type Strains, Phase IV (KMG-IV): sequencing the most valuable type-strain genomes for metagenomic binning, comparative biology and taxonomic classification.</title>
        <authorList>
            <person name="Goeker M."/>
        </authorList>
    </citation>
    <scope>NUCLEOTIDE SEQUENCE [LARGE SCALE GENOMIC DNA]</scope>
    <source>
        <strain evidence="1 2">DSM 45479</strain>
    </source>
</reference>
<evidence type="ECO:0000313" key="1">
    <source>
        <dbReference type="EMBL" id="RAS70902.1"/>
    </source>
</evidence>
<name>A0ABX9EMF2_9PSEU</name>
<dbReference type="Proteomes" id="UP000248714">
    <property type="component" value="Unassembled WGS sequence"/>
</dbReference>
<comment type="caution">
    <text evidence="1">The sequence shown here is derived from an EMBL/GenBank/DDBJ whole genome shotgun (WGS) entry which is preliminary data.</text>
</comment>
<proteinExistence type="predicted"/>
<dbReference type="RefSeq" id="WP_112225817.1">
    <property type="nucleotide sequence ID" value="NZ_QLTT01000001.1"/>
</dbReference>
<protein>
    <submittedName>
        <fullName evidence="1">Lantibiotic biosynthesis dehydratase-like protein</fullName>
    </submittedName>
</protein>
<keyword evidence="2" id="KW-1185">Reference proteome</keyword>
<dbReference type="EMBL" id="QLTT01000001">
    <property type="protein sequence ID" value="RAS70902.1"/>
    <property type="molecule type" value="Genomic_DNA"/>
</dbReference>
<accession>A0ABX9EMF2</accession>